<dbReference type="EMBL" id="JABMIG020000043">
    <property type="protein sequence ID" value="KAL3798843.1"/>
    <property type="molecule type" value="Genomic_DNA"/>
</dbReference>
<sequence>MPSLMPSATPASSSSSSSSNPSSARDKQKSMKLQPPPRHDPTCHVDGGGMASIMLSCCAPEFRASPVNDNGENGVRGSNVWVEKETGKGDYSRQSTAEMQAKQYPILGCGQATRGGKKARPFASTTLLDRNDSLVHESSLLSLIASEGGQDCFPEDDWRNTPQASNVRHSRDNDKPRPFASTPMFDRNDSLVQTGSLLSLIASHDESNNNYLNDQYPTTPQMSYARYDSAHFLQTSSADMSSTSLPMQTPPSPAIELSLAKRQASAQLMGGGKLNMRRELSRGSLFPKVNSVVSASSVTRSLKALDLSFPSCEEKSDKAQEDGKKRLSTSISVQDSISVYDCLGKMEAPPIWGDDENIHSELKCTYRYPRLFLQDPASVIGNSDRMIWWYQLSKQMDTTLRHAFDSYWQELERQLTQQQDCCSNNNNTSIDAVSNDSSFGQIVVARNPCSPDAIVDLLSTNNTPPRLPPIEQQQKNTTPHKGSPLASLSEISPINAWSEPVASTMKIRGRTYAKDSVKVESETSLFSCLGVDSFVNGEGVCKDSSNTTHYLERWSKVCAEVGLDRPPFLLVINFVVPWGSFQLYLFRPDADDGPFASRFKDRPSEKALRGFLEGTTEHRNKCLKLIPRICAGPWVVKKMVGSTPAIIGTKLPVSYRGSIEENFLEISMDVTKGPAFGNTVANTVVGKADLVTVDLGFVIEGHEEDGTLPEQMLSLVRLHHLEMKRASTIGQWREELDKRQKKKK</sequence>
<dbReference type="Pfam" id="PF07059">
    <property type="entry name" value="EDR2_C"/>
    <property type="match status" value="1"/>
</dbReference>
<gene>
    <name evidence="3" type="ORF">HJC23_004631</name>
</gene>
<dbReference type="PANTHER" id="PTHR12136:SF41">
    <property type="entry name" value="PLECKSTRIN HOMOLOGY (PH) AND LIPID-BINDING START DOMAINS-CONTAINING PROTEIN"/>
    <property type="match status" value="1"/>
</dbReference>
<keyword evidence="4" id="KW-1185">Reference proteome</keyword>
<feature type="region of interest" description="Disordered" evidence="1">
    <location>
        <begin position="151"/>
        <end position="187"/>
    </location>
</feature>
<feature type="compositionally biased region" description="Low complexity" evidence="1">
    <location>
        <begin position="1"/>
        <end position="23"/>
    </location>
</feature>
<evidence type="ECO:0000256" key="1">
    <source>
        <dbReference type="SAM" id="MobiDB-lite"/>
    </source>
</evidence>
<evidence type="ECO:0000313" key="3">
    <source>
        <dbReference type="EMBL" id="KAL3798843.1"/>
    </source>
</evidence>
<dbReference type="AlphaFoldDB" id="A0ABD3QEP0"/>
<evidence type="ECO:0000259" key="2">
    <source>
        <dbReference type="Pfam" id="PF07059"/>
    </source>
</evidence>
<protein>
    <recommendedName>
        <fullName evidence="2">Protein ENHANCED DISEASE RESISTANCE 2 C-terminal domain-containing protein</fullName>
    </recommendedName>
</protein>
<reference evidence="3 4" key="1">
    <citation type="journal article" date="2020" name="G3 (Bethesda)">
        <title>Improved Reference Genome for Cyclotella cryptica CCMP332, a Model for Cell Wall Morphogenesis, Salinity Adaptation, and Lipid Production in Diatoms (Bacillariophyta).</title>
        <authorList>
            <person name="Roberts W.R."/>
            <person name="Downey K.M."/>
            <person name="Ruck E.C."/>
            <person name="Traller J.C."/>
            <person name="Alverson A.J."/>
        </authorList>
    </citation>
    <scope>NUCLEOTIDE SEQUENCE [LARGE SCALE GENOMIC DNA]</scope>
    <source>
        <strain evidence="3 4">CCMP332</strain>
    </source>
</reference>
<comment type="caution">
    <text evidence="3">The sequence shown here is derived from an EMBL/GenBank/DDBJ whole genome shotgun (WGS) entry which is preliminary data.</text>
</comment>
<feature type="region of interest" description="Disordered" evidence="1">
    <location>
        <begin position="1"/>
        <end position="46"/>
    </location>
</feature>
<dbReference type="PANTHER" id="PTHR12136">
    <property type="entry name" value="ENHANCED DISEASE RESISTANCE-RELATED"/>
    <property type="match status" value="1"/>
</dbReference>
<feature type="region of interest" description="Disordered" evidence="1">
    <location>
        <begin position="460"/>
        <end position="485"/>
    </location>
</feature>
<dbReference type="InterPro" id="IPR045096">
    <property type="entry name" value="EDR2-like"/>
</dbReference>
<accession>A0ABD3QEP0</accession>
<organism evidence="3 4">
    <name type="scientific">Cyclotella cryptica</name>
    <dbReference type="NCBI Taxonomy" id="29204"/>
    <lineage>
        <taxon>Eukaryota</taxon>
        <taxon>Sar</taxon>
        <taxon>Stramenopiles</taxon>
        <taxon>Ochrophyta</taxon>
        <taxon>Bacillariophyta</taxon>
        <taxon>Coscinodiscophyceae</taxon>
        <taxon>Thalassiosirophycidae</taxon>
        <taxon>Stephanodiscales</taxon>
        <taxon>Stephanodiscaceae</taxon>
        <taxon>Cyclotella</taxon>
    </lineage>
</organism>
<feature type="compositionally biased region" description="Polar residues" evidence="1">
    <location>
        <begin position="471"/>
        <end position="480"/>
    </location>
</feature>
<name>A0ABD3QEP0_9STRA</name>
<dbReference type="InterPro" id="IPR009769">
    <property type="entry name" value="EDR2_C"/>
</dbReference>
<dbReference type="Proteomes" id="UP001516023">
    <property type="component" value="Unassembled WGS sequence"/>
</dbReference>
<feature type="domain" description="Protein ENHANCED DISEASE RESISTANCE 2 C-terminal" evidence="2">
    <location>
        <begin position="497"/>
        <end position="722"/>
    </location>
</feature>
<evidence type="ECO:0000313" key="4">
    <source>
        <dbReference type="Proteomes" id="UP001516023"/>
    </source>
</evidence>
<proteinExistence type="predicted"/>